<accession>A0A4C1UQS4</accession>
<comment type="caution">
    <text evidence="2">The sequence shown here is derived from an EMBL/GenBank/DDBJ whole genome shotgun (WGS) entry which is preliminary data.</text>
</comment>
<evidence type="ECO:0000256" key="1">
    <source>
        <dbReference type="SAM" id="MobiDB-lite"/>
    </source>
</evidence>
<name>A0A4C1UQS4_EUMVA</name>
<feature type="region of interest" description="Disordered" evidence="1">
    <location>
        <begin position="81"/>
        <end position="127"/>
    </location>
</feature>
<sequence length="127" mass="13732">MSGAAGVFITSNRRSGDISNLGDRISCPIKQRNILSTSHEPAAYLSGRAAAAPERHRAARGRTSSQKAIVGRILMLSTRTVRAQRRRAPCPGRKAKTGGRGETSRQAIRITSRLPENRIPNAGESDR</sequence>
<dbReference type="AlphaFoldDB" id="A0A4C1UQS4"/>
<reference evidence="2 3" key="1">
    <citation type="journal article" date="2019" name="Commun. Biol.">
        <title>The bagworm genome reveals a unique fibroin gene that provides high tensile strength.</title>
        <authorList>
            <person name="Kono N."/>
            <person name="Nakamura H."/>
            <person name="Ohtoshi R."/>
            <person name="Tomita M."/>
            <person name="Numata K."/>
            <person name="Arakawa K."/>
        </authorList>
    </citation>
    <scope>NUCLEOTIDE SEQUENCE [LARGE SCALE GENOMIC DNA]</scope>
</reference>
<organism evidence="2 3">
    <name type="scientific">Eumeta variegata</name>
    <name type="common">Bagworm moth</name>
    <name type="synonym">Eumeta japonica</name>
    <dbReference type="NCBI Taxonomy" id="151549"/>
    <lineage>
        <taxon>Eukaryota</taxon>
        <taxon>Metazoa</taxon>
        <taxon>Ecdysozoa</taxon>
        <taxon>Arthropoda</taxon>
        <taxon>Hexapoda</taxon>
        <taxon>Insecta</taxon>
        <taxon>Pterygota</taxon>
        <taxon>Neoptera</taxon>
        <taxon>Endopterygota</taxon>
        <taxon>Lepidoptera</taxon>
        <taxon>Glossata</taxon>
        <taxon>Ditrysia</taxon>
        <taxon>Tineoidea</taxon>
        <taxon>Psychidae</taxon>
        <taxon>Oiketicinae</taxon>
        <taxon>Eumeta</taxon>
    </lineage>
</organism>
<dbReference type="EMBL" id="BGZK01000203">
    <property type="protein sequence ID" value="GBP28194.1"/>
    <property type="molecule type" value="Genomic_DNA"/>
</dbReference>
<dbReference type="Proteomes" id="UP000299102">
    <property type="component" value="Unassembled WGS sequence"/>
</dbReference>
<proteinExistence type="predicted"/>
<evidence type="ECO:0000313" key="2">
    <source>
        <dbReference type="EMBL" id="GBP28194.1"/>
    </source>
</evidence>
<feature type="compositionally biased region" description="Basic residues" evidence="1">
    <location>
        <begin position="82"/>
        <end position="97"/>
    </location>
</feature>
<evidence type="ECO:0000313" key="3">
    <source>
        <dbReference type="Proteomes" id="UP000299102"/>
    </source>
</evidence>
<protein>
    <submittedName>
        <fullName evidence="2">Uncharacterized protein</fullName>
    </submittedName>
</protein>
<keyword evidence="3" id="KW-1185">Reference proteome</keyword>
<gene>
    <name evidence="2" type="ORF">EVAR_76289_1</name>
</gene>